<evidence type="ECO:0000313" key="6">
    <source>
        <dbReference type="EMBL" id="ERT07737.1"/>
    </source>
</evidence>
<dbReference type="PANTHER" id="PTHR43563">
    <property type="entry name" value="AMINE OXIDASE"/>
    <property type="match status" value="1"/>
</dbReference>
<evidence type="ECO:0000313" key="7">
    <source>
        <dbReference type="Proteomes" id="UP000017127"/>
    </source>
</evidence>
<dbReference type="InterPro" id="IPR001613">
    <property type="entry name" value="Flavin_amine_oxidase"/>
</dbReference>
<feature type="binding site" evidence="4">
    <location>
        <position position="419"/>
    </location>
    <ligand>
        <name>substrate</name>
    </ligand>
</feature>
<dbReference type="InterPro" id="IPR050703">
    <property type="entry name" value="Flavin_MAO"/>
</dbReference>
<keyword evidence="3" id="KW-0560">Oxidoreductase</keyword>
<feature type="domain" description="Amine oxidase" evidence="5">
    <location>
        <begin position="88"/>
        <end position="527"/>
    </location>
</feature>
<evidence type="ECO:0000256" key="1">
    <source>
        <dbReference type="ARBA" id="ARBA00001974"/>
    </source>
</evidence>
<accession>U7QKC6</accession>
<proteinExistence type="inferred from homology"/>
<comment type="similarity">
    <text evidence="2">Belongs to the flavin monoamine oxidase family.</text>
</comment>
<dbReference type="InterPro" id="IPR002937">
    <property type="entry name" value="Amino_oxidase"/>
</dbReference>
<dbReference type="SUPFAM" id="SSF54373">
    <property type="entry name" value="FAD-linked reductases, C-terminal domain"/>
    <property type="match status" value="1"/>
</dbReference>
<dbReference type="Gene3D" id="3.90.660.10">
    <property type="match status" value="1"/>
</dbReference>
<comment type="caution">
    <text evidence="6">The sequence shown here is derived from an EMBL/GenBank/DDBJ whole genome shotgun (WGS) entry which is preliminary data.</text>
</comment>
<comment type="cofactor">
    <cofactor evidence="1">
        <name>FAD</name>
        <dbReference type="ChEBI" id="CHEBI:57692"/>
    </cofactor>
</comment>
<evidence type="ECO:0000256" key="2">
    <source>
        <dbReference type="ARBA" id="ARBA00005995"/>
    </source>
</evidence>
<sequence length="569" mass="63050">MAKSALMRVLRQAYRIAKTSRKTGIPTDELLGIRHEYRQSHALLTRRRLLQIGLASASAMTTAMIGQYRHQANAQSSISPVLIVGAGIAGLAAAYRLTQAGVPVDIIEARNRVGGRINTLKKAAGTPLIAELGGEFINTDHICIRSLAEELGLPLIDLLAVDAGLIPDTYFFEGRRVSLAEIINDFVPVAVQVEADLEAIDNFEDYTTEDEITIALDNISLAQYLNQIPTTPIIRQLLRIAYTIEFGLNTEEQSPLNLIYYIGTEPGTFEVFGESDERFYLDGGSEQITQRLAQILEGSITTTTVLESIREQSGGRFLVSLRSGINSLERTYERVVLTIPFSVLRTIEIDVELPEVKREAIDTVGYGTNSKLITGYTDKIWRTRFNSRGNVFTDLGFQNTWESSNSRYASSTIGLITNYTGGTQGVAVGAGTVEDQAQQLNTNLEAVFPGINSVAIRNQANRAFWTGSPFSLGSYLCYRPGEFTRFYGVEGERVGNLFFAGEHTSLEYQGFMEGGCETGELVASDILEDVGLTEIAEAIRAKLRFNRRSRIRQNRRPGGRRMQRRLQQR</sequence>
<evidence type="ECO:0000256" key="3">
    <source>
        <dbReference type="ARBA" id="ARBA00023002"/>
    </source>
</evidence>
<dbReference type="InterPro" id="IPR036188">
    <property type="entry name" value="FAD/NAD-bd_sf"/>
</dbReference>
<feature type="binding site" evidence="4">
    <location>
        <begin position="108"/>
        <end position="109"/>
    </location>
    <ligand>
        <name>FAD</name>
        <dbReference type="ChEBI" id="CHEBI:57692"/>
    </ligand>
</feature>
<dbReference type="EMBL" id="AUZM01000018">
    <property type="protein sequence ID" value="ERT07737.1"/>
    <property type="molecule type" value="Genomic_DNA"/>
</dbReference>
<dbReference type="PRINTS" id="PR00757">
    <property type="entry name" value="AMINEOXDASEF"/>
</dbReference>
<dbReference type="SUPFAM" id="SSF51905">
    <property type="entry name" value="FAD/NAD(P)-binding domain"/>
    <property type="match status" value="1"/>
</dbReference>
<keyword evidence="7" id="KW-1185">Reference proteome</keyword>
<evidence type="ECO:0000256" key="4">
    <source>
        <dbReference type="PIRSR" id="PIRSR601613-1"/>
    </source>
</evidence>
<reference evidence="6 7" key="1">
    <citation type="journal article" date="2013" name="Front. Microbiol.">
        <title>Comparative genomic analyses of the cyanobacterium, Lyngbya aestuarii BL J, a powerful hydrogen producer.</title>
        <authorList>
            <person name="Kothari A."/>
            <person name="Vaughn M."/>
            <person name="Garcia-Pichel F."/>
        </authorList>
    </citation>
    <scope>NUCLEOTIDE SEQUENCE [LARGE SCALE GENOMIC DNA]</scope>
    <source>
        <strain evidence="6 7">BL J</strain>
    </source>
</reference>
<organism evidence="6 7">
    <name type="scientific">Lyngbya aestuarii BL J</name>
    <dbReference type="NCBI Taxonomy" id="1348334"/>
    <lineage>
        <taxon>Bacteria</taxon>
        <taxon>Bacillati</taxon>
        <taxon>Cyanobacteriota</taxon>
        <taxon>Cyanophyceae</taxon>
        <taxon>Oscillatoriophycideae</taxon>
        <taxon>Oscillatoriales</taxon>
        <taxon>Microcoleaceae</taxon>
        <taxon>Lyngbya</taxon>
    </lineage>
</organism>
<dbReference type="GO" id="GO:0016491">
    <property type="term" value="F:oxidoreductase activity"/>
    <property type="evidence" value="ECO:0007669"/>
    <property type="project" value="UniProtKB-KW"/>
</dbReference>
<dbReference type="Proteomes" id="UP000017127">
    <property type="component" value="Unassembled WGS sequence"/>
</dbReference>
<dbReference type="Pfam" id="PF01593">
    <property type="entry name" value="Amino_oxidase"/>
    <property type="match status" value="1"/>
</dbReference>
<name>U7QKC6_9CYAN</name>
<evidence type="ECO:0000259" key="5">
    <source>
        <dbReference type="Pfam" id="PF01593"/>
    </source>
</evidence>
<gene>
    <name evidence="6" type="ORF">M595_2307</name>
</gene>
<dbReference type="OrthoDB" id="25353at2"/>
<dbReference type="PANTHER" id="PTHR43563:SF1">
    <property type="entry name" value="AMINE OXIDASE [FLAVIN-CONTAINING] B"/>
    <property type="match status" value="1"/>
</dbReference>
<dbReference type="Gene3D" id="3.50.50.60">
    <property type="entry name" value="FAD/NAD(P)-binding domain"/>
    <property type="match status" value="1"/>
</dbReference>
<dbReference type="RefSeq" id="WP_023066053.1">
    <property type="nucleotide sequence ID" value="NZ_AUZM01000018.1"/>
</dbReference>
<protein>
    <submittedName>
        <fullName evidence="6">FAD binding domain protein</fullName>
    </submittedName>
</protein>
<dbReference type="AlphaFoldDB" id="U7QKC6"/>
<dbReference type="Gene3D" id="1.10.405.10">
    <property type="entry name" value="Guanine Nucleotide Dissociation Inhibitor, domain 1"/>
    <property type="match status" value="1"/>
</dbReference>